<dbReference type="HOGENOM" id="CLU_016890_14_0_7"/>
<gene>
    <name evidence="4" type="ordered locus">Pcar_1973</name>
</gene>
<accession>Q3A343</accession>
<dbReference type="eggNOG" id="COG1360">
    <property type="taxonomic scope" value="Bacteria"/>
</dbReference>
<protein>
    <submittedName>
        <fullName evidence="4">Peptidoglycan-binding lipoprotein, OmpA family</fullName>
    </submittedName>
</protein>
<evidence type="ECO:0000313" key="5">
    <source>
        <dbReference type="Proteomes" id="UP000002534"/>
    </source>
</evidence>
<dbReference type="PANTHER" id="PTHR30329">
    <property type="entry name" value="STATOR ELEMENT OF FLAGELLAR MOTOR COMPLEX"/>
    <property type="match status" value="1"/>
</dbReference>
<dbReference type="SUPFAM" id="SSF103088">
    <property type="entry name" value="OmpA-like"/>
    <property type="match status" value="1"/>
</dbReference>
<keyword evidence="5" id="KW-1185">Reference proteome</keyword>
<evidence type="ECO:0000256" key="2">
    <source>
        <dbReference type="SAM" id="Coils"/>
    </source>
</evidence>
<reference evidence="4 5" key="2">
    <citation type="journal article" date="2012" name="BMC Genomics">
        <title>The genome of Pelobacter carbinolicus reveals surprising metabolic capabilities and physiological features.</title>
        <authorList>
            <person name="Aklujkar M."/>
            <person name="Haveman S.A."/>
            <person name="Didonato R.Jr."/>
            <person name="Chertkov O."/>
            <person name="Han C.S."/>
            <person name="Land M.L."/>
            <person name="Brown P."/>
            <person name="Lovley D.R."/>
        </authorList>
    </citation>
    <scope>NUCLEOTIDE SEQUENCE [LARGE SCALE GENOMIC DNA]</scope>
    <source>
        <strain evidence="5">DSM 2380 / NBRC 103641 / GraBd1</strain>
    </source>
</reference>
<evidence type="ECO:0000313" key="4">
    <source>
        <dbReference type="EMBL" id="ABA89214.2"/>
    </source>
</evidence>
<dbReference type="InterPro" id="IPR050330">
    <property type="entry name" value="Bact_OuterMem_StrucFunc"/>
</dbReference>
<dbReference type="CDD" id="cd07185">
    <property type="entry name" value="OmpA_C-like"/>
    <property type="match status" value="1"/>
</dbReference>
<dbReference type="KEGG" id="pca:Pcar_1973"/>
<dbReference type="InterPro" id="IPR036737">
    <property type="entry name" value="OmpA-like_sf"/>
</dbReference>
<dbReference type="PANTHER" id="PTHR30329:SF21">
    <property type="entry name" value="LIPOPROTEIN YIAD-RELATED"/>
    <property type="match status" value="1"/>
</dbReference>
<reference evidence="5" key="1">
    <citation type="submission" date="2005-10" db="EMBL/GenBank/DDBJ databases">
        <title>Complete sequence of Pelobacter carbinolicus DSM 2380.</title>
        <authorList>
            <person name="Copeland A."/>
            <person name="Lucas S."/>
            <person name="Lapidus A."/>
            <person name="Barry K."/>
            <person name="Detter J.C."/>
            <person name="Glavina T."/>
            <person name="Hammon N."/>
            <person name="Israni S."/>
            <person name="Pitluck S."/>
            <person name="Chertkov O."/>
            <person name="Schmutz J."/>
            <person name="Larimer F."/>
            <person name="Land M."/>
            <person name="Kyrpides N."/>
            <person name="Ivanova N."/>
            <person name="Richardson P."/>
        </authorList>
    </citation>
    <scope>NUCLEOTIDE SEQUENCE [LARGE SCALE GENOMIC DNA]</scope>
    <source>
        <strain evidence="5">DSM 2380 / NBRC 103641 / GraBd1</strain>
    </source>
</reference>
<evidence type="ECO:0000256" key="1">
    <source>
        <dbReference type="PROSITE-ProRule" id="PRU00473"/>
    </source>
</evidence>
<feature type="domain" description="OmpA-like" evidence="3">
    <location>
        <begin position="169"/>
        <end position="294"/>
    </location>
</feature>
<dbReference type="Proteomes" id="UP000002534">
    <property type="component" value="Chromosome"/>
</dbReference>
<dbReference type="AlphaFoldDB" id="Q3A343"/>
<dbReference type="OrthoDB" id="9783110at2"/>
<sequence>MRVTLRFITISLIIAIFASGCVSRSAFQRKSDEAEHYATLSSNLEQDYAKLMEQQKQLALRYDELGQQLETSRNTAVTLRQDNLRAKADIARLEKILANRSAETGQAMTELRQDIDRLQEEKRHLNSQLEQEHLARQARIAQLKTTYDDLVDKLESEIKRGEVTISDLQGRLTVNMVEKILFDSGKADIKPAGLNILKRIGTILKNTADKSIRVEGHTDNVPISPRLKDIYRSNWELSTARAGSVVHFLQDRLGISGERLSVCGFGPYMPIASNATAQGRAQNRRIQIVLVPQQTQTLE</sequence>
<keyword evidence="2" id="KW-0175">Coiled coil</keyword>
<dbReference type="PROSITE" id="PS51123">
    <property type="entry name" value="OMPA_2"/>
    <property type="match status" value="1"/>
</dbReference>
<dbReference type="PROSITE" id="PS51257">
    <property type="entry name" value="PROKAR_LIPOPROTEIN"/>
    <property type="match status" value="1"/>
</dbReference>
<keyword evidence="4" id="KW-0449">Lipoprotein</keyword>
<dbReference type="STRING" id="338963.Pcar_1973"/>
<dbReference type="Pfam" id="PF00691">
    <property type="entry name" value="OmpA"/>
    <property type="match status" value="1"/>
</dbReference>
<dbReference type="EMBL" id="CP000142">
    <property type="protein sequence ID" value="ABA89214.2"/>
    <property type="molecule type" value="Genomic_DNA"/>
</dbReference>
<proteinExistence type="predicted"/>
<dbReference type="RefSeq" id="WP_011341720.1">
    <property type="nucleotide sequence ID" value="NC_007498.2"/>
</dbReference>
<dbReference type="Gene3D" id="3.30.1330.60">
    <property type="entry name" value="OmpA-like domain"/>
    <property type="match status" value="1"/>
</dbReference>
<keyword evidence="1" id="KW-0472">Membrane</keyword>
<evidence type="ECO:0000259" key="3">
    <source>
        <dbReference type="PROSITE" id="PS51123"/>
    </source>
</evidence>
<dbReference type="InterPro" id="IPR006665">
    <property type="entry name" value="OmpA-like"/>
</dbReference>
<dbReference type="GO" id="GO:0016020">
    <property type="term" value="C:membrane"/>
    <property type="evidence" value="ECO:0007669"/>
    <property type="project" value="UniProtKB-UniRule"/>
</dbReference>
<feature type="coiled-coil region" evidence="2">
    <location>
        <begin position="101"/>
        <end position="171"/>
    </location>
</feature>
<name>Q3A343_SYNC1</name>
<feature type="coiled-coil region" evidence="2">
    <location>
        <begin position="41"/>
        <end position="68"/>
    </location>
</feature>
<organism evidence="4 5">
    <name type="scientific">Syntrophotalea carbinolica (strain DSM 2380 / NBRC 103641 / GraBd1)</name>
    <name type="common">Pelobacter carbinolicus</name>
    <dbReference type="NCBI Taxonomy" id="338963"/>
    <lineage>
        <taxon>Bacteria</taxon>
        <taxon>Pseudomonadati</taxon>
        <taxon>Thermodesulfobacteriota</taxon>
        <taxon>Desulfuromonadia</taxon>
        <taxon>Desulfuromonadales</taxon>
        <taxon>Syntrophotaleaceae</taxon>
        <taxon>Syntrophotalea</taxon>
    </lineage>
</organism>